<accession>A0A0W0GGI6</accession>
<dbReference type="EMBL" id="LFDV01000002">
    <property type="protein sequence ID" value="KTB47645.1"/>
    <property type="molecule type" value="Genomic_DNA"/>
</dbReference>
<evidence type="ECO:0000313" key="1">
    <source>
        <dbReference type="EMBL" id="KTB47645.1"/>
    </source>
</evidence>
<organism evidence="1 2">
    <name type="scientific">Dehalogenimonas alkenigignens</name>
    <dbReference type="NCBI Taxonomy" id="1217799"/>
    <lineage>
        <taxon>Bacteria</taxon>
        <taxon>Bacillati</taxon>
        <taxon>Chloroflexota</taxon>
        <taxon>Dehalococcoidia</taxon>
        <taxon>Dehalococcoidales</taxon>
        <taxon>Dehalococcoidaceae</taxon>
        <taxon>Dehalogenimonas</taxon>
    </lineage>
</organism>
<dbReference type="Proteomes" id="UP000053947">
    <property type="component" value="Unassembled WGS sequence"/>
</dbReference>
<proteinExistence type="predicted"/>
<comment type="caution">
    <text evidence="1">The sequence shown here is derived from an EMBL/GenBank/DDBJ whole genome shotgun (WGS) entry which is preliminary data.</text>
</comment>
<name>A0A0W0GGI6_9CHLR</name>
<evidence type="ECO:0000313" key="2">
    <source>
        <dbReference type="Proteomes" id="UP000053947"/>
    </source>
</evidence>
<dbReference type="AlphaFoldDB" id="A0A0W0GGI6"/>
<protein>
    <submittedName>
        <fullName evidence="1">Uncharacterized protein</fullName>
    </submittedName>
</protein>
<dbReference type="STRING" id="1217799.DEALK_04900"/>
<reference evidence="1 2" key="1">
    <citation type="submission" date="2015-06" db="EMBL/GenBank/DDBJ databases">
        <title>Genome sequence of the organohalide-respiring Dehalogenimonas alkenigignens type strain (IP3-3T).</title>
        <authorList>
            <person name="Key T.A."/>
            <person name="Richmond D.P."/>
            <person name="Bowman K.S."/>
            <person name="Cho Y.-J."/>
            <person name="Chun J."/>
            <person name="da Costa M.S."/>
            <person name="Rainey F.A."/>
            <person name="Moe W.M."/>
        </authorList>
    </citation>
    <scope>NUCLEOTIDE SEQUENCE [LARGE SCALE GENOMIC DNA]</scope>
    <source>
        <strain evidence="1 2">IP3-3</strain>
    </source>
</reference>
<sequence length="38" mass="4122">MELPETALCQFGPRFLAQPPPPIVKVIISNAKSCVGRL</sequence>
<keyword evidence="2" id="KW-1185">Reference proteome</keyword>
<gene>
    <name evidence="1" type="ORF">DEALK_04900</name>
</gene>